<dbReference type="RefSeq" id="WP_260794262.1">
    <property type="nucleotide sequence ID" value="NZ_CP093313.1"/>
</dbReference>
<protein>
    <submittedName>
        <fullName evidence="1">Sel1 repeat family protein</fullName>
    </submittedName>
</protein>
<dbReference type="Pfam" id="PF08238">
    <property type="entry name" value="Sel1"/>
    <property type="match status" value="5"/>
</dbReference>
<dbReference type="PANTHER" id="PTHR11102:SF160">
    <property type="entry name" value="ERAD-ASSOCIATED E3 UBIQUITIN-PROTEIN LIGASE COMPONENT HRD3"/>
    <property type="match status" value="1"/>
</dbReference>
<dbReference type="InterPro" id="IPR006597">
    <property type="entry name" value="Sel1-like"/>
</dbReference>
<dbReference type="InterPro" id="IPR050767">
    <property type="entry name" value="Sel1_AlgK"/>
</dbReference>
<evidence type="ECO:0000313" key="1">
    <source>
        <dbReference type="EMBL" id="UWZ84756.1"/>
    </source>
</evidence>
<dbReference type="Gene3D" id="1.25.40.10">
    <property type="entry name" value="Tetratricopeptide repeat domain"/>
    <property type="match status" value="2"/>
</dbReference>
<organism evidence="1 2">
    <name type="scientific">Occallatibacter riparius</name>
    <dbReference type="NCBI Taxonomy" id="1002689"/>
    <lineage>
        <taxon>Bacteria</taxon>
        <taxon>Pseudomonadati</taxon>
        <taxon>Acidobacteriota</taxon>
        <taxon>Terriglobia</taxon>
        <taxon>Terriglobales</taxon>
        <taxon>Acidobacteriaceae</taxon>
        <taxon>Occallatibacter</taxon>
    </lineage>
</organism>
<accession>A0A9J7BPE8</accession>
<dbReference type="KEGG" id="orp:MOP44_02190"/>
<dbReference type="AlphaFoldDB" id="A0A9J7BPE8"/>
<evidence type="ECO:0000313" key="2">
    <source>
        <dbReference type="Proteomes" id="UP001059380"/>
    </source>
</evidence>
<sequence>MLLEDKAQAGLQHIPTSGALSLHSVRSSIFARGRRDAANSSSNSDYRNAVAEYNTGRFVEAAASFRLAAEQGHAESQYILSTMYDAGKGVPQDDSQAARWERLAAEQGQVYAQANVSFRCYSTNDFAGAFEWCRRAADANLAWAQYNLGLMYQKGEGAAQSEAEAAYWYRLAASKGFVDAQQRLADLYYIGKGIPRSYTQAARWYRLAAEQGNARAQFQLGHLYDVGLGVEHDYMQYRYWTSKAAEQGLEEAIREVKRRDYRDP</sequence>
<dbReference type="Proteomes" id="UP001059380">
    <property type="component" value="Chromosome"/>
</dbReference>
<dbReference type="PANTHER" id="PTHR11102">
    <property type="entry name" value="SEL-1-LIKE PROTEIN"/>
    <property type="match status" value="1"/>
</dbReference>
<reference evidence="1" key="1">
    <citation type="submission" date="2021-04" db="EMBL/GenBank/DDBJ databases">
        <title>Phylogenetic analysis of Acidobacteriaceae.</title>
        <authorList>
            <person name="Qiu L."/>
            <person name="Zhang Q."/>
        </authorList>
    </citation>
    <scope>NUCLEOTIDE SEQUENCE</scope>
    <source>
        <strain evidence="1">DSM 25168</strain>
    </source>
</reference>
<proteinExistence type="predicted"/>
<dbReference type="SMART" id="SM00671">
    <property type="entry name" value="SEL1"/>
    <property type="match status" value="6"/>
</dbReference>
<keyword evidence="2" id="KW-1185">Reference proteome</keyword>
<dbReference type="SUPFAM" id="SSF81901">
    <property type="entry name" value="HCP-like"/>
    <property type="match status" value="1"/>
</dbReference>
<name>A0A9J7BPE8_9BACT</name>
<dbReference type="EMBL" id="CP093313">
    <property type="protein sequence ID" value="UWZ84756.1"/>
    <property type="molecule type" value="Genomic_DNA"/>
</dbReference>
<dbReference type="InterPro" id="IPR011990">
    <property type="entry name" value="TPR-like_helical_dom_sf"/>
</dbReference>
<gene>
    <name evidence="1" type="ORF">MOP44_02190</name>
</gene>